<feature type="chain" id="PRO_5031444336" description="5'-nucleotidase" evidence="5">
    <location>
        <begin position="19"/>
        <end position="609"/>
    </location>
</feature>
<comment type="similarity">
    <text evidence="1">Belongs to the 5'(3')-deoxyribonucleotidase family.</text>
</comment>
<evidence type="ECO:0000256" key="1">
    <source>
        <dbReference type="ARBA" id="ARBA00009589"/>
    </source>
</evidence>
<protein>
    <recommendedName>
        <fullName evidence="7">5'-nucleotidase</fullName>
    </recommendedName>
</protein>
<dbReference type="Gene3D" id="3.40.50.1000">
    <property type="entry name" value="HAD superfamily/HAD-like"/>
    <property type="match status" value="1"/>
</dbReference>
<dbReference type="InterPro" id="IPR036412">
    <property type="entry name" value="HAD-like_sf"/>
</dbReference>
<accession>A0A7S2L5B7</accession>
<evidence type="ECO:0008006" key="7">
    <source>
        <dbReference type="Google" id="ProtNLM"/>
    </source>
</evidence>
<dbReference type="PANTHER" id="PTHR12103">
    <property type="entry name" value="5'-NUCLEOTIDASE DOMAIN-CONTAINING"/>
    <property type="match status" value="1"/>
</dbReference>
<dbReference type="Pfam" id="PF05761">
    <property type="entry name" value="5_nucleotid"/>
    <property type="match status" value="2"/>
</dbReference>
<evidence type="ECO:0000256" key="5">
    <source>
        <dbReference type="SAM" id="SignalP"/>
    </source>
</evidence>
<dbReference type="SUPFAM" id="SSF56784">
    <property type="entry name" value="HAD-like"/>
    <property type="match status" value="1"/>
</dbReference>
<keyword evidence="3" id="KW-0378">Hydrolase</keyword>
<dbReference type="PANTHER" id="PTHR12103:SF12">
    <property type="entry name" value="FI20020P1"/>
    <property type="match status" value="1"/>
</dbReference>
<dbReference type="GO" id="GO:0046872">
    <property type="term" value="F:metal ion binding"/>
    <property type="evidence" value="ECO:0007669"/>
    <property type="project" value="UniProtKB-KW"/>
</dbReference>
<dbReference type="AlphaFoldDB" id="A0A7S2L5B7"/>
<dbReference type="NCBIfam" id="TIGR02244">
    <property type="entry name" value="HAD-IG-Ncltidse"/>
    <property type="match status" value="1"/>
</dbReference>
<reference evidence="6" key="1">
    <citation type="submission" date="2021-01" db="EMBL/GenBank/DDBJ databases">
        <authorList>
            <person name="Corre E."/>
            <person name="Pelletier E."/>
            <person name="Niang G."/>
            <person name="Scheremetjew M."/>
            <person name="Finn R."/>
            <person name="Kale V."/>
            <person name="Holt S."/>
            <person name="Cochrane G."/>
            <person name="Meng A."/>
            <person name="Brown T."/>
            <person name="Cohen L."/>
        </authorList>
    </citation>
    <scope>NUCLEOTIDE SEQUENCE</scope>
    <source>
        <strain evidence="6">B650</strain>
    </source>
</reference>
<evidence type="ECO:0000256" key="4">
    <source>
        <dbReference type="ARBA" id="ARBA00022842"/>
    </source>
</evidence>
<dbReference type="FunFam" id="3.40.50.1000:FF:000176">
    <property type="entry name" value="5'-nucleotidase domain-containing protein, putative"/>
    <property type="match status" value="1"/>
</dbReference>
<keyword evidence="4" id="KW-0460">Magnesium</keyword>
<dbReference type="GO" id="GO:0008253">
    <property type="term" value="F:5'-nucleotidase activity"/>
    <property type="evidence" value="ECO:0007669"/>
    <property type="project" value="TreeGrafter"/>
</dbReference>
<evidence type="ECO:0000256" key="3">
    <source>
        <dbReference type="ARBA" id="ARBA00022801"/>
    </source>
</evidence>
<organism evidence="6">
    <name type="scientific">Leptocylindrus danicus</name>
    <dbReference type="NCBI Taxonomy" id="163516"/>
    <lineage>
        <taxon>Eukaryota</taxon>
        <taxon>Sar</taxon>
        <taxon>Stramenopiles</taxon>
        <taxon>Ochrophyta</taxon>
        <taxon>Bacillariophyta</taxon>
        <taxon>Coscinodiscophyceae</taxon>
        <taxon>Chaetocerotophycidae</taxon>
        <taxon>Leptocylindrales</taxon>
        <taxon>Leptocylindraceae</taxon>
        <taxon>Leptocylindrus</taxon>
    </lineage>
</organism>
<dbReference type="InterPro" id="IPR023214">
    <property type="entry name" value="HAD_sf"/>
</dbReference>
<dbReference type="EMBL" id="HBGY01023611">
    <property type="protein sequence ID" value="CAD9595354.1"/>
    <property type="molecule type" value="Transcribed_RNA"/>
</dbReference>
<keyword evidence="5" id="KW-0732">Signal</keyword>
<evidence type="ECO:0000313" key="6">
    <source>
        <dbReference type="EMBL" id="CAD9595354.1"/>
    </source>
</evidence>
<dbReference type="InterPro" id="IPR008380">
    <property type="entry name" value="HAD-SF_hydro_IG_5-nucl"/>
</dbReference>
<feature type="signal peptide" evidence="5">
    <location>
        <begin position="1"/>
        <end position="18"/>
    </location>
</feature>
<keyword evidence="2" id="KW-0479">Metal-binding</keyword>
<evidence type="ECO:0000256" key="2">
    <source>
        <dbReference type="ARBA" id="ARBA00022723"/>
    </source>
</evidence>
<gene>
    <name evidence="6" type="ORF">LDAN0321_LOCUS14804</name>
</gene>
<name>A0A7S2L5B7_9STRA</name>
<sequence length="609" mass="69593">MSRIGCISSLLLSATTEAFVSQNRSSSSRHDSAGKIRPGFSSVGRVSTLFAISEEQARQQFEQDTTNGAAAKALYNNGELTMTLPRHSYEEDVNAVLEMSESFLREIHSLSASEAAEALMPACHKDAPQACTSEQVFANSYVDLGRVDTVGFDYDYTLVTYTDELLEMIYDMSKERLVEKNSYPKEILDELKFDKNFSIRGLAVDRETGWICQLSYTHKVAVAWEGREKVSRELLMKQYTGKRALTPRERKKRLKPLNDLFSMAECCLMADVIQFFKDHNIPFHARSVVNDILSAIGSTHISGNFHRIVADNPSIYFEPKPYLASVLQTLKQSGKKLIFVSNSPFWYVDAGMKYVVGENWRDDWDVVITSAGKPLFYTDEQRPFREVSVNTERIKFKKIDKLQRGDVYTEGCLKELVRCTDWDIVKGQESSKDISAGLAETSLASPNVLYIGDSLFADLVDAKREFGWTTAAVTPEVGWELEKARQVEYLAAHRTIDLLLHTIRQIQYKLGNKARSAEDNILLDQLESMVSKWRDRQQNLLGNPFGSIFRARHQPSLFAHSIKRYCDLYMRSIADLRHYSPQHRFYPEDSRLLSHEMRTSDFECWDFDN</sequence>
<proteinExistence type="inferred from homology"/>